<comment type="caution">
    <text evidence="2">The sequence shown here is derived from an EMBL/GenBank/DDBJ whole genome shotgun (WGS) entry which is preliminary data.</text>
</comment>
<accession>A0A423SUC1</accession>
<evidence type="ECO:0000313" key="3">
    <source>
        <dbReference type="Proteomes" id="UP000283509"/>
    </source>
</evidence>
<dbReference type="STRING" id="6689.A0A423SUC1"/>
<gene>
    <name evidence="2" type="ORF">C7M84_014119</name>
</gene>
<organism evidence="2 3">
    <name type="scientific">Penaeus vannamei</name>
    <name type="common">Whiteleg shrimp</name>
    <name type="synonym">Litopenaeus vannamei</name>
    <dbReference type="NCBI Taxonomy" id="6689"/>
    <lineage>
        <taxon>Eukaryota</taxon>
        <taxon>Metazoa</taxon>
        <taxon>Ecdysozoa</taxon>
        <taxon>Arthropoda</taxon>
        <taxon>Crustacea</taxon>
        <taxon>Multicrustacea</taxon>
        <taxon>Malacostraca</taxon>
        <taxon>Eumalacostraca</taxon>
        <taxon>Eucarida</taxon>
        <taxon>Decapoda</taxon>
        <taxon>Dendrobranchiata</taxon>
        <taxon>Penaeoidea</taxon>
        <taxon>Penaeidae</taxon>
        <taxon>Penaeus</taxon>
    </lineage>
</organism>
<evidence type="ECO:0000256" key="1">
    <source>
        <dbReference type="SAM" id="MobiDB-lite"/>
    </source>
</evidence>
<protein>
    <submittedName>
        <fullName evidence="2">Myosin-XV</fullName>
    </submittedName>
</protein>
<evidence type="ECO:0000313" key="2">
    <source>
        <dbReference type="EMBL" id="ROT67790.1"/>
    </source>
</evidence>
<dbReference type="Gene3D" id="3.10.20.90">
    <property type="entry name" value="Phosphatidylinositol 3-kinase Catalytic Subunit, Chain A, domain 1"/>
    <property type="match status" value="1"/>
</dbReference>
<name>A0A423SUC1_PENVA</name>
<reference evidence="2 3" key="1">
    <citation type="submission" date="2018-04" db="EMBL/GenBank/DDBJ databases">
        <authorList>
            <person name="Zhang X."/>
            <person name="Yuan J."/>
            <person name="Li F."/>
            <person name="Xiang J."/>
        </authorList>
    </citation>
    <scope>NUCLEOTIDE SEQUENCE [LARGE SCALE GENOMIC DNA]</scope>
    <source>
        <tissue evidence="2">Muscle</tissue>
    </source>
</reference>
<proteinExistence type="predicted"/>
<dbReference type="AlphaFoldDB" id="A0A423SUC1"/>
<sequence length="169" mass="18488">MRSKLGIGEVDSWTTAREFAARLLEERGVEETSGWTVAITEDEAMTEIPGLEYVLDLIGERELPPAFPRCTSSSLHSGSRPERRSSAPVPLPGMDAADGAALDETRVPAPAEKSSPARPWKPRPGPREQGETVTGDAWACRGPRRLNNRYFDDKTKARSLDNLSRAAAE</sequence>
<reference evidence="2 3" key="2">
    <citation type="submission" date="2019-01" db="EMBL/GenBank/DDBJ databases">
        <title>The decoding of complex shrimp genome reveals the adaptation for benthos swimmer, frequently molting mechanism and breeding impact on genome.</title>
        <authorList>
            <person name="Sun Y."/>
            <person name="Gao Y."/>
            <person name="Yu Y."/>
        </authorList>
    </citation>
    <scope>NUCLEOTIDE SEQUENCE [LARGE SCALE GENOMIC DNA]</scope>
    <source>
        <tissue evidence="2">Muscle</tissue>
    </source>
</reference>
<feature type="compositionally biased region" description="Basic and acidic residues" evidence="1">
    <location>
        <begin position="150"/>
        <end position="159"/>
    </location>
</feature>
<keyword evidence="3" id="KW-1185">Reference proteome</keyword>
<dbReference type="EMBL" id="QCYY01002758">
    <property type="protein sequence ID" value="ROT67790.1"/>
    <property type="molecule type" value="Genomic_DNA"/>
</dbReference>
<feature type="region of interest" description="Disordered" evidence="1">
    <location>
        <begin position="65"/>
        <end position="169"/>
    </location>
</feature>
<dbReference type="Proteomes" id="UP000283509">
    <property type="component" value="Unassembled WGS sequence"/>
</dbReference>